<dbReference type="Proteomes" id="UP000005697">
    <property type="component" value="Unassembled WGS sequence"/>
</dbReference>
<dbReference type="OrthoDB" id="1079195at2"/>
<dbReference type="RefSeq" id="WP_007368543.1">
    <property type="nucleotide sequence ID" value="NZ_GL872283.1"/>
</dbReference>
<keyword evidence="2" id="KW-1185">Reference proteome</keyword>
<dbReference type="EMBL" id="AEWX01000015">
    <property type="protein sequence ID" value="EGC20376.1"/>
    <property type="molecule type" value="Genomic_DNA"/>
</dbReference>
<protein>
    <recommendedName>
        <fullName evidence="3">FeoB-associated Cys-rich membrane protein</fullName>
    </recommendedName>
</protein>
<sequence>MWQYIVLAIVLLCALGYVACRVWETFQTANDPCHGCAGCALHDRLKAQQKLKGRKKPVCFKTDSGKHL</sequence>
<name>F0F5Z5_9BACT</name>
<organism evidence="1 2">
    <name type="scientific">Prevotella multiformis DSM 16608</name>
    <dbReference type="NCBI Taxonomy" id="888743"/>
    <lineage>
        <taxon>Bacteria</taxon>
        <taxon>Pseudomonadati</taxon>
        <taxon>Bacteroidota</taxon>
        <taxon>Bacteroidia</taxon>
        <taxon>Bacteroidales</taxon>
        <taxon>Prevotellaceae</taxon>
        <taxon>Prevotella</taxon>
    </lineage>
</organism>
<gene>
    <name evidence="1" type="ORF">HMPREF9141_1011</name>
</gene>
<proteinExistence type="predicted"/>
<dbReference type="STRING" id="888743.HMPREF9141_1011"/>
<evidence type="ECO:0000313" key="1">
    <source>
        <dbReference type="EMBL" id="EGC20376.1"/>
    </source>
</evidence>
<dbReference type="HOGENOM" id="CLU_201888_1_0_10"/>
<reference evidence="1 2" key="1">
    <citation type="submission" date="2011-01" db="EMBL/GenBank/DDBJ databases">
        <authorList>
            <person name="Muzny D."/>
            <person name="Qin X."/>
            <person name="Deng J."/>
            <person name="Jiang H."/>
            <person name="Liu Y."/>
            <person name="Qu J."/>
            <person name="Song X.-Z."/>
            <person name="Zhang L."/>
            <person name="Thornton R."/>
            <person name="Coyle M."/>
            <person name="Francisco L."/>
            <person name="Jackson L."/>
            <person name="Javaid M."/>
            <person name="Korchina V."/>
            <person name="Kovar C."/>
            <person name="Mata R."/>
            <person name="Mathew T."/>
            <person name="Ngo R."/>
            <person name="Nguyen L."/>
            <person name="Nguyen N."/>
            <person name="Okwuonu G."/>
            <person name="Ongeri F."/>
            <person name="Pham C."/>
            <person name="Simmons D."/>
            <person name="Wilczek-Boney K."/>
            <person name="Hale W."/>
            <person name="Jakkamsetti A."/>
            <person name="Pham P."/>
            <person name="Ruth R."/>
            <person name="San Lucas F."/>
            <person name="Warren J."/>
            <person name="Zhang J."/>
            <person name="Zhao Z."/>
            <person name="Zhou C."/>
            <person name="Zhu D."/>
            <person name="Lee S."/>
            <person name="Bess C."/>
            <person name="Blankenburg K."/>
            <person name="Forbes L."/>
            <person name="Fu Q."/>
            <person name="Gubbala S."/>
            <person name="Hirani K."/>
            <person name="Jayaseelan J.C."/>
            <person name="Lara F."/>
            <person name="Munidasa M."/>
            <person name="Palculict T."/>
            <person name="Patil S."/>
            <person name="Pu L.-L."/>
            <person name="Saada N."/>
            <person name="Tang L."/>
            <person name="Weissenberger G."/>
            <person name="Zhu Y."/>
            <person name="Hemphill L."/>
            <person name="Shang Y."/>
            <person name="Youmans B."/>
            <person name="Ayvaz T."/>
            <person name="Ross M."/>
            <person name="Santibanez J."/>
            <person name="Aqrawi P."/>
            <person name="Gross S."/>
            <person name="Joshi V."/>
            <person name="Fowler G."/>
            <person name="Nazareth L."/>
            <person name="Reid J."/>
            <person name="Worley K."/>
            <person name="Petrosino J."/>
            <person name="Highlander S."/>
            <person name="Gibbs R."/>
        </authorList>
    </citation>
    <scope>NUCLEOTIDE SEQUENCE [LARGE SCALE GENOMIC DNA]</scope>
    <source>
        <strain evidence="1 2">DSM 16608</strain>
    </source>
</reference>
<evidence type="ECO:0000313" key="2">
    <source>
        <dbReference type="Proteomes" id="UP000005697"/>
    </source>
</evidence>
<evidence type="ECO:0008006" key="3">
    <source>
        <dbReference type="Google" id="ProtNLM"/>
    </source>
</evidence>
<comment type="caution">
    <text evidence="1">The sequence shown here is derived from an EMBL/GenBank/DDBJ whole genome shotgun (WGS) entry which is preliminary data.</text>
</comment>
<accession>F0F5Z5</accession>
<dbReference type="AlphaFoldDB" id="F0F5Z5"/>